<name>F0F7N3_9BACT</name>
<keyword evidence="2" id="KW-1185">Reference proteome</keyword>
<evidence type="ECO:0000313" key="2">
    <source>
        <dbReference type="Proteomes" id="UP000005697"/>
    </source>
</evidence>
<evidence type="ECO:0000313" key="1">
    <source>
        <dbReference type="EMBL" id="EGC19726.1"/>
    </source>
</evidence>
<reference evidence="1 2" key="1">
    <citation type="submission" date="2011-01" db="EMBL/GenBank/DDBJ databases">
        <authorList>
            <person name="Muzny D."/>
            <person name="Qin X."/>
            <person name="Deng J."/>
            <person name="Jiang H."/>
            <person name="Liu Y."/>
            <person name="Qu J."/>
            <person name="Song X.-Z."/>
            <person name="Zhang L."/>
            <person name="Thornton R."/>
            <person name="Coyle M."/>
            <person name="Francisco L."/>
            <person name="Jackson L."/>
            <person name="Javaid M."/>
            <person name="Korchina V."/>
            <person name="Kovar C."/>
            <person name="Mata R."/>
            <person name="Mathew T."/>
            <person name="Ngo R."/>
            <person name="Nguyen L."/>
            <person name="Nguyen N."/>
            <person name="Okwuonu G."/>
            <person name="Ongeri F."/>
            <person name="Pham C."/>
            <person name="Simmons D."/>
            <person name="Wilczek-Boney K."/>
            <person name="Hale W."/>
            <person name="Jakkamsetti A."/>
            <person name="Pham P."/>
            <person name="Ruth R."/>
            <person name="San Lucas F."/>
            <person name="Warren J."/>
            <person name="Zhang J."/>
            <person name="Zhao Z."/>
            <person name="Zhou C."/>
            <person name="Zhu D."/>
            <person name="Lee S."/>
            <person name="Bess C."/>
            <person name="Blankenburg K."/>
            <person name="Forbes L."/>
            <person name="Fu Q."/>
            <person name="Gubbala S."/>
            <person name="Hirani K."/>
            <person name="Jayaseelan J.C."/>
            <person name="Lara F."/>
            <person name="Munidasa M."/>
            <person name="Palculict T."/>
            <person name="Patil S."/>
            <person name="Pu L.-L."/>
            <person name="Saada N."/>
            <person name="Tang L."/>
            <person name="Weissenberger G."/>
            <person name="Zhu Y."/>
            <person name="Hemphill L."/>
            <person name="Shang Y."/>
            <person name="Youmans B."/>
            <person name="Ayvaz T."/>
            <person name="Ross M."/>
            <person name="Santibanez J."/>
            <person name="Aqrawi P."/>
            <person name="Gross S."/>
            <person name="Joshi V."/>
            <person name="Fowler G."/>
            <person name="Nazareth L."/>
            <person name="Reid J."/>
            <person name="Worley K."/>
            <person name="Petrosino J."/>
            <person name="Highlander S."/>
            <person name="Gibbs R."/>
        </authorList>
    </citation>
    <scope>NUCLEOTIDE SEQUENCE [LARGE SCALE GENOMIC DNA]</scope>
    <source>
        <strain evidence="1 2">DSM 16608</strain>
    </source>
</reference>
<protein>
    <submittedName>
        <fullName evidence="1">Uncharacterized protein</fullName>
    </submittedName>
</protein>
<dbReference type="HOGENOM" id="CLU_1401352_0_0_10"/>
<dbReference type="EMBL" id="AEWX01000024">
    <property type="protein sequence ID" value="EGC19726.1"/>
    <property type="molecule type" value="Genomic_DNA"/>
</dbReference>
<sequence length="194" mass="22296">MKKIIGVFLIIGVLCAIGDVCIDRVPHNYKIINANLQKIKIKGNTYDNYYLLTFDVVYCNFTYEFFKAPFPPGRNGSIDSLCSIKVLDKRGYDMTDRFSQDSIQRNEGRSLYVVYPKRSDSTVIEADVEKSVMNITNKINSNIDENRMFRIETGRILKLRHTKMTPASLKVEFKGREITSKVVSRGSTVYYAFD</sequence>
<dbReference type="OrthoDB" id="9827919at2"/>
<proteinExistence type="predicted"/>
<comment type="caution">
    <text evidence="1">The sequence shown here is derived from an EMBL/GenBank/DDBJ whole genome shotgun (WGS) entry which is preliminary data.</text>
</comment>
<dbReference type="RefSeq" id="WP_007366354.1">
    <property type="nucleotide sequence ID" value="NZ_GL872282.1"/>
</dbReference>
<gene>
    <name evidence="1" type="ORF">HMPREF9141_1600</name>
</gene>
<dbReference type="AlphaFoldDB" id="F0F7N3"/>
<accession>F0F7N3</accession>
<organism evidence="1 2">
    <name type="scientific">Prevotella multiformis DSM 16608</name>
    <dbReference type="NCBI Taxonomy" id="888743"/>
    <lineage>
        <taxon>Bacteria</taxon>
        <taxon>Pseudomonadati</taxon>
        <taxon>Bacteroidota</taxon>
        <taxon>Bacteroidia</taxon>
        <taxon>Bacteroidales</taxon>
        <taxon>Prevotellaceae</taxon>
        <taxon>Prevotella</taxon>
    </lineage>
</organism>
<dbReference type="STRING" id="888743.HMPREF9141_1600"/>
<dbReference type="Proteomes" id="UP000005697">
    <property type="component" value="Unassembled WGS sequence"/>
</dbReference>